<reference evidence="2" key="2">
    <citation type="submission" date="2025-08" db="UniProtKB">
        <authorList>
            <consortium name="RefSeq"/>
        </authorList>
    </citation>
    <scope>IDENTIFICATION</scope>
    <source>
        <tissue evidence="2">Young leaves</tissue>
    </source>
</reference>
<dbReference type="RefSeq" id="XP_027361301.1">
    <property type="nucleotide sequence ID" value="XM_027505500.1"/>
</dbReference>
<organism evidence="1 2">
    <name type="scientific">Abrus precatorius</name>
    <name type="common">Indian licorice</name>
    <name type="synonym">Glycine abrus</name>
    <dbReference type="NCBI Taxonomy" id="3816"/>
    <lineage>
        <taxon>Eukaryota</taxon>
        <taxon>Viridiplantae</taxon>
        <taxon>Streptophyta</taxon>
        <taxon>Embryophyta</taxon>
        <taxon>Tracheophyta</taxon>
        <taxon>Spermatophyta</taxon>
        <taxon>Magnoliopsida</taxon>
        <taxon>eudicotyledons</taxon>
        <taxon>Gunneridae</taxon>
        <taxon>Pentapetalae</taxon>
        <taxon>rosids</taxon>
        <taxon>fabids</taxon>
        <taxon>Fabales</taxon>
        <taxon>Fabaceae</taxon>
        <taxon>Papilionoideae</taxon>
        <taxon>50 kb inversion clade</taxon>
        <taxon>NPAAA clade</taxon>
        <taxon>indigoferoid/millettioid clade</taxon>
        <taxon>Abreae</taxon>
        <taxon>Abrus</taxon>
    </lineage>
</organism>
<dbReference type="Proteomes" id="UP000694853">
    <property type="component" value="Unplaced"/>
</dbReference>
<gene>
    <name evidence="2" type="primary">LOC113869258</name>
</gene>
<dbReference type="PANTHER" id="PTHR15503:SF45">
    <property type="entry name" value="RNA-DIRECTED DNA POLYMERASE HOMOLOG"/>
    <property type="match status" value="1"/>
</dbReference>
<dbReference type="InterPro" id="IPR032567">
    <property type="entry name" value="RTL1-rel"/>
</dbReference>
<reference evidence="1" key="1">
    <citation type="journal article" date="2019" name="Toxins">
        <title>Detection of Abrin-Like and Prepropulchellin-Like Toxin Genes and Transcripts Using Whole Genome Sequencing and Full-Length Transcript Sequencing of Abrus precatorius.</title>
        <authorList>
            <person name="Hovde B.T."/>
            <person name="Daligault H.E."/>
            <person name="Hanschen E.R."/>
            <person name="Kunde Y.A."/>
            <person name="Johnson M.B."/>
            <person name="Starkenburg S.R."/>
            <person name="Johnson S.L."/>
        </authorList>
    </citation>
    <scope>NUCLEOTIDE SEQUENCE [LARGE SCALE GENOMIC DNA]</scope>
</reference>
<dbReference type="KEGG" id="aprc:113869258"/>
<evidence type="ECO:0000313" key="2">
    <source>
        <dbReference type="RefSeq" id="XP_027361301.1"/>
    </source>
</evidence>
<dbReference type="OrthoDB" id="1434744at2759"/>
<keyword evidence="1" id="KW-1185">Reference proteome</keyword>
<dbReference type="AlphaFoldDB" id="A0A8B8LY51"/>
<protein>
    <submittedName>
        <fullName evidence="2">Uncharacterized protein LOC113869258</fullName>
    </submittedName>
</protein>
<proteinExistence type="predicted"/>
<dbReference type="PANTHER" id="PTHR15503">
    <property type="entry name" value="LDOC1 RELATED"/>
    <property type="match status" value="1"/>
</dbReference>
<dbReference type="Pfam" id="PF08284">
    <property type="entry name" value="RVP_2"/>
    <property type="match status" value="2"/>
</dbReference>
<evidence type="ECO:0000313" key="1">
    <source>
        <dbReference type="Proteomes" id="UP000694853"/>
    </source>
</evidence>
<dbReference type="GeneID" id="113869258"/>
<sequence>MIEDPLDSPRDRIRAQVIPSPERVHLKRGAVGVALLLALLEGQSNASGVTHSFVSLDCVKSLGLYVTELSCNVVVTTLRLEVILGMDWQAANHVLLDCREKTLIYSASMLEILRLLSQGVWENTVNAMAFMVMFSMEAKSVVELEYIPVVRDFLEVFPENVLELPPKREIKFAIDLISRVSPISMAPYRMSSVELAEVKK</sequence>
<name>A0A8B8LY51_ABRPR</name>
<accession>A0A8B8LY51</accession>